<dbReference type="Proteomes" id="UP000199564">
    <property type="component" value="Unassembled WGS sequence"/>
</dbReference>
<evidence type="ECO:0000313" key="2">
    <source>
        <dbReference type="EMBL" id="SFO61079.1"/>
    </source>
</evidence>
<feature type="transmembrane region" description="Helical" evidence="1">
    <location>
        <begin position="34"/>
        <end position="54"/>
    </location>
</feature>
<evidence type="ECO:0000313" key="3">
    <source>
        <dbReference type="Proteomes" id="UP000199564"/>
    </source>
</evidence>
<name>A0A1I5IL64_9BACT</name>
<evidence type="ECO:0000256" key="1">
    <source>
        <dbReference type="SAM" id="Phobius"/>
    </source>
</evidence>
<organism evidence="2 3">
    <name type="scientific">Algoriphagus ornithinivorans</name>
    <dbReference type="NCBI Taxonomy" id="226506"/>
    <lineage>
        <taxon>Bacteria</taxon>
        <taxon>Pseudomonadati</taxon>
        <taxon>Bacteroidota</taxon>
        <taxon>Cytophagia</taxon>
        <taxon>Cytophagales</taxon>
        <taxon>Cyclobacteriaceae</taxon>
        <taxon>Algoriphagus</taxon>
    </lineage>
</organism>
<feature type="transmembrane region" description="Helical" evidence="1">
    <location>
        <begin position="60"/>
        <end position="78"/>
    </location>
</feature>
<keyword evidence="1" id="KW-0472">Membrane</keyword>
<keyword evidence="1" id="KW-0812">Transmembrane</keyword>
<proteinExistence type="predicted"/>
<dbReference type="InterPro" id="IPR010380">
    <property type="entry name" value="DUF975"/>
</dbReference>
<dbReference type="PANTHER" id="PTHR40076:SF1">
    <property type="entry name" value="MEMBRANE PROTEIN"/>
    <property type="match status" value="1"/>
</dbReference>
<accession>A0A1I5IL64</accession>
<dbReference type="PANTHER" id="PTHR40076">
    <property type="entry name" value="MEMBRANE PROTEIN-RELATED"/>
    <property type="match status" value="1"/>
</dbReference>
<feature type="transmembrane region" description="Helical" evidence="1">
    <location>
        <begin position="159"/>
        <end position="187"/>
    </location>
</feature>
<sequence>MIDPRKAERLLNSPVHFDIDQALKRGWELFKAQPLILIMYFLLIMVVSVGPAFYLEDFSTIISLLIGPPLTAGFYLLANKISRGEQVEFKDCFDGFKFWLPVVGVNIITGIITVLGVIALIIPGIYLGVAYTFAMPFVLFAGTEFWTSMELSRKLITKIWWRFFAFLILIVLINMVGILCLGVGFLVSGPFSYMAIYAAFEELTGDLLVEDDADPTITH</sequence>
<reference evidence="3" key="1">
    <citation type="submission" date="2016-10" db="EMBL/GenBank/DDBJ databases">
        <authorList>
            <person name="Varghese N."/>
            <person name="Submissions S."/>
        </authorList>
    </citation>
    <scope>NUCLEOTIDE SEQUENCE [LARGE SCALE GENOMIC DNA]</scope>
    <source>
        <strain evidence="3">DSM 15282</strain>
    </source>
</reference>
<evidence type="ECO:0008006" key="4">
    <source>
        <dbReference type="Google" id="ProtNLM"/>
    </source>
</evidence>
<dbReference type="RefSeq" id="WP_091655040.1">
    <property type="nucleotide sequence ID" value="NZ_FOVW01000009.1"/>
</dbReference>
<keyword evidence="3" id="KW-1185">Reference proteome</keyword>
<feature type="transmembrane region" description="Helical" evidence="1">
    <location>
        <begin position="98"/>
        <end position="122"/>
    </location>
</feature>
<feature type="transmembrane region" description="Helical" evidence="1">
    <location>
        <begin position="128"/>
        <end position="147"/>
    </location>
</feature>
<dbReference type="EMBL" id="FOVW01000009">
    <property type="protein sequence ID" value="SFO61079.1"/>
    <property type="molecule type" value="Genomic_DNA"/>
</dbReference>
<dbReference type="STRING" id="226506.SAMN04488519_10948"/>
<keyword evidence="1" id="KW-1133">Transmembrane helix</keyword>
<gene>
    <name evidence="2" type="ORF">SAMN04488519_10948</name>
</gene>
<protein>
    <recommendedName>
        <fullName evidence="4">DUF975 family protein</fullName>
    </recommendedName>
</protein>
<dbReference type="AlphaFoldDB" id="A0A1I5IL64"/>